<accession>A0A9X0I0Z4</accession>
<protein>
    <recommendedName>
        <fullName evidence="3">FXSXX-COOH protein</fullName>
    </recommendedName>
</protein>
<dbReference type="Proteomes" id="UP000053246">
    <property type="component" value="Unassembled WGS sequence"/>
</dbReference>
<organism evidence="1 2">
    <name type="scientific">Micromonospora maris</name>
    <dbReference type="NCBI Taxonomy" id="1003110"/>
    <lineage>
        <taxon>Bacteria</taxon>
        <taxon>Bacillati</taxon>
        <taxon>Actinomycetota</taxon>
        <taxon>Actinomycetes</taxon>
        <taxon>Micromonosporales</taxon>
        <taxon>Micromonosporaceae</taxon>
        <taxon>Micromonospora</taxon>
    </lineage>
</organism>
<sequence length="63" mass="6769">MIGLDTGEDVLRSDLIDLTEVDLAALEGMPSQVLLAALHRLQRRSAAAGDQYAGWNSAIDDDD</sequence>
<dbReference type="AlphaFoldDB" id="A0A9X0I0Z4"/>
<gene>
    <name evidence="1" type="ORF">ADL17_16590</name>
</gene>
<reference evidence="1 2" key="1">
    <citation type="submission" date="2015-10" db="EMBL/GenBank/DDBJ databases">
        <authorList>
            <person name="Ju K.-S."/>
            <person name="Doroghazi J.R."/>
            <person name="Metcalf W.W."/>
        </authorList>
    </citation>
    <scope>NUCLEOTIDE SEQUENCE [LARGE SCALE GENOMIC DNA]</scope>
    <source>
        <strain evidence="1 2">NRRL B-24793</strain>
    </source>
</reference>
<dbReference type="NCBIfam" id="TIGR04268">
    <property type="entry name" value="FxSxx-COOH"/>
    <property type="match status" value="1"/>
</dbReference>
<comment type="caution">
    <text evidence="1">The sequence shown here is derived from an EMBL/GenBank/DDBJ whole genome shotgun (WGS) entry which is preliminary data.</text>
</comment>
<name>A0A9X0I0Z4_9ACTN</name>
<evidence type="ECO:0000313" key="1">
    <source>
        <dbReference type="EMBL" id="KUJ44764.1"/>
    </source>
</evidence>
<dbReference type="InterPro" id="IPR026334">
    <property type="entry name" value="FxSxx-COOH"/>
</dbReference>
<dbReference type="EMBL" id="LMWI01000002">
    <property type="protein sequence ID" value="KUJ44764.1"/>
    <property type="molecule type" value="Genomic_DNA"/>
</dbReference>
<evidence type="ECO:0008006" key="3">
    <source>
        <dbReference type="Google" id="ProtNLM"/>
    </source>
</evidence>
<evidence type="ECO:0000313" key="2">
    <source>
        <dbReference type="Proteomes" id="UP000053246"/>
    </source>
</evidence>
<proteinExistence type="predicted"/>
<keyword evidence="2" id="KW-1185">Reference proteome</keyword>